<reference evidence="1" key="1">
    <citation type="submission" date="2018-06" db="EMBL/GenBank/DDBJ databases">
        <authorList>
            <person name="Zhirakovskaya E."/>
        </authorList>
    </citation>
    <scope>NUCLEOTIDE SEQUENCE</scope>
</reference>
<feature type="non-terminal residue" evidence="1">
    <location>
        <position position="1"/>
    </location>
</feature>
<dbReference type="InterPro" id="IPR015422">
    <property type="entry name" value="PyrdxlP-dep_Trfase_small"/>
</dbReference>
<proteinExistence type="predicted"/>
<gene>
    <name evidence="1" type="ORF">MNBD_BACTEROID04-1860</name>
</gene>
<accession>A0A3B0UZJ8</accession>
<organism evidence="1">
    <name type="scientific">hydrothermal vent metagenome</name>
    <dbReference type="NCBI Taxonomy" id="652676"/>
    <lineage>
        <taxon>unclassified sequences</taxon>
        <taxon>metagenomes</taxon>
        <taxon>ecological metagenomes</taxon>
    </lineage>
</organism>
<sequence>GNIFLSSTKINGKFVIRMAILSVRTKKGTIDTAIEMIQNCLKQTKEYF</sequence>
<dbReference type="Gene3D" id="3.90.1150.10">
    <property type="entry name" value="Aspartate Aminotransferase, domain 1"/>
    <property type="match status" value="1"/>
</dbReference>
<protein>
    <recommendedName>
        <fullName evidence="2">Aromatic-L-amino-acid decarboxylase</fullName>
    </recommendedName>
</protein>
<dbReference type="AlphaFoldDB" id="A0A3B0UZJ8"/>
<name>A0A3B0UZJ8_9ZZZZ</name>
<evidence type="ECO:0000313" key="1">
    <source>
        <dbReference type="EMBL" id="VAW25354.1"/>
    </source>
</evidence>
<dbReference type="EMBL" id="UOER01000373">
    <property type="protein sequence ID" value="VAW25354.1"/>
    <property type="molecule type" value="Genomic_DNA"/>
</dbReference>
<evidence type="ECO:0008006" key="2">
    <source>
        <dbReference type="Google" id="ProtNLM"/>
    </source>
</evidence>